<dbReference type="RefSeq" id="WP_113633791.1">
    <property type="nucleotide sequence ID" value="NZ_QNUX01000002.1"/>
</dbReference>
<name>A0A366B2T5_9FLAO</name>
<dbReference type="AlphaFoldDB" id="A0A366B2T5"/>
<evidence type="ECO:0000259" key="1">
    <source>
        <dbReference type="Pfam" id="PF14355"/>
    </source>
</evidence>
<accession>A0A366B2T5</accession>
<dbReference type="OrthoDB" id="5521926at2"/>
<organism evidence="2 3">
    <name type="scientific">Flavobacterium psychrolimnae</name>
    <dbReference type="NCBI Taxonomy" id="249351"/>
    <lineage>
        <taxon>Bacteria</taxon>
        <taxon>Pseudomonadati</taxon>
        <taxon>Bacteroidota</taxon>
        <taxon>Flavobacteriia</taxon>
        <taxon>Flavobacteriales</taxon>
        <taxon>Flavobacteriaceae</taxon>
        <taxon>Flavobacterium</taxon>
    </lineage>
</organism>
<evidence type="ECO:0000313" key="2">
    <source>
        <dbReference type="EMBL" id="RBN51412.1"/>
    </source>
</evidence>
<keyword evidence="3" id="KW-1185">Reference proteome</keyword>
<gene>
    <name evidence="2" type="ORF">DR980_03035</name>
</gene>
<feature type="domain" description="Abortive infection protein-like C-terminal" evidence="1">
    <location>
        <begin position="189"/>
        <end position="258"/>
    </location>
</feature>
<dbReference type="EMBL" id="QNUX01000002">
    <property type="protein sequence ID" value="RBN51412.1"/>
    <property type="molecule type" value="Genomic_DNA"/>
</dbReference>
<comment type="caution">
    <text evidence="2">The sequence shown here is derived from an EMBL/GenBank/DDBJ whole genome shotgun (WGS) entry which is preliminary data.</text>
</comment>
<dbReference type="InterPro" id="IPR026001">
    <property type="entry name" value="Abi-like_C"/>
</dbReference>
<sequence>MSEITIREKAKIEKFLGMSSGYVADFSDRTFHEFVGVVTGLDIDDPKYHYASNSKANRLRQFIKVEDDQTIGKLIQEMCYHYFDVLVEGQTKTWYPQDDDKLKESQELYHECLNIAQRLQGNVVENISALKPNSDDTDFKKLAESIRESIEKNLPEVALDRLHTFVMKYIRELCKKHGIEYEVDESLHSIFGKYIKFLIANGNIETEMSKRILKTSISNLDSFNDVRNNKSFAHDNPILNYEESVLVFNNISNMIKFIQAIENKLNKSKEENKTDWEDPTF</sequence>
<protein>
    <recommendedName>
        <fullName evidence="1">Abortive infection protein-like C-terminal domain-containing protein</fullName>
    </recommendedName>
</protein>
<reference evidence="2 3" key="1">
    <citation type="submission" date="2018-07" db="EMBL/GenBank/DDBJ databases">
        <title>Complete genome sequence of Flavobacterium psychrolimnae LMG 22018.</title>
        <authorList>
            <person name="Kim D.-U."/>
        </authorList>
    </citation>
    <scope>NUCLEOTIDE SEQUENCE [LARGE SCALE GENOMIC DNA]</scope>
    <source>
        <strain evidence="2 3">LMG 22018</strain>
    </source>
</reference>
<evidence type="ECO:0000313" key="3">
    <source>
        <dbReference type="Proteomes" id="UP000253676"/>
    </source>
</evidence>
<dbReference type="Pfam" id="PF14355">
    <property type="entry name" value="Abi_C"/>
    <property type="match status" value="1"/>
</dbReference>
<proteinExistence type="predicted"/>
<dbReference type="Proteomes" id="UP000253676">
    <property type="component" value="Unassembled WGS sequence"/>
</dbReference>